<feature type="transmembrane region" description="Helical" evidence="1">
    <location>
        <begin position="9"/>
        <end position="29"/>
    </location>
</feature>
<feature type="transmembrane region" description="Helical" evidence="1">
    <location>
        <begin position="49"/>
        <end position="66"/>
    </location>
</feature>
<evidence type="ECO:0000256" key="1">
    <source>
        <dbReference type="SAM" id="Phobius"/>
    </source>
</evidence>
<accession>A0A9D2S688</accession>
<organism evidence="2 3">
    <name type="scientific">Candidatus Flavonifractor intestinipullorum</name>
    <dbReference type="NCBI Taxonomy" id="2838587"/>
    <lineage>
        <taxon>Bacteria</taxon>
        <taxon>Bacillati</taxon>
        <taxon>Bacillota</taxon>
        <taxon>Clostridia</taxon>
        <taxon>Eubacteriales</taxon>
        <taxon>Oscillospiraceae</taxon>
        <taxon>Flavonifractor</taxon>
    </lineage>
</organism>
<protein>
    <submittedName>
        <fullName evidence="2">DUF2798 domain-containing protein</fullName>
    </submittedName>
</protein>
<dbReference type="InterPro" id="IPR021529">
    <property type="entry name" value="DUF2798"/>
</dbReference>
<keyword evidence="1" id="KW-0812">Transmembrane</keyword>
<evidence type="ECO:0000313" key="3">
    <source>
        <dbReference type="Proteomes" id="UP000824208"/>
    </source>
</evidence>
<feature type="transmembrane region" description="Helical" evidence="1">
    <location>
        <begin position="87"/>
        <end position="107"/>
    </location>
</feature>
<dbReference type="AlphaFoldDB" id="A0A9D2S688"/>
<dbReference type="EMBL" id="DWYC01000075">
    <property type="protein sequence ID" value="HJB57599.1"/>
    <property type="molecule type" value="Genomic_DNA"/>
</dbReference>
<dbReference type="Proteomes" id="UP000824208">
    <property type="component" value="Unassembled WGS sequence"/>
</dbReference>
<proteinExistence type="predicted"/>
<evidence type="ECO:0000313" key="2">
    <source>
        <dbReference type="EMBL" id="HJB57599.1"/>
    </source>
</evidence>
<reference evidence="2" key="2">
    <citation type="submission" date="2021-04" db="EMBL/GenBank/DDBJ databases">
        <authorList>
            <person name="Gilroy R."/>
        </authorList>
    </citation>
    <scope>NUCLEOTIDE SEQUENCE</scope>
    <source>
        <strain evidence="2">CHK189-11263</strain>
    </source>
</reference>
<reference evidence="2" key="1">
    <citation type="journal article" date="2021" name="PeerJ">
        <title>Extensive microbial diversity within the chicken gut microbiome revealed by metagenomics and culture.</title>
        <authorList>
            <person name="Gilroy R."/>
            <person name="Ravi A."/>
            <person name="Getino M."/>
            <person name="Pursley I."/>
            <person name="Horton D.L."/>
            <person name="Alikhan N.F."/>
            <person name="Baker D."/>
            <person name="Gharbi K."/>
            <person name="Hall N."/>
            <person name="Watson M."/>
            <person name="Adriaenssens E.M."/>
            <person name="Foster-Nyarko E."/>
            <person name="Jarju S."/>
            <person name="Secka A."/>
            <person name="Antonio M."/>
            <person name="Oren A."/>
            <person name="Chaudhuri R.R."/>
            <person name="La Ragione R."/>
            <person name="Hildebrand F."/>
            <person name="Pallen M.J."/>
        </authorList>
    </citation>
    <scope>NUCLEOTIDE SEQUENCE</scope>
    <source>
        <strain evidence="2">CHK189-11263</strain>
    </source>
</reference>
<keyword evidence="1" id="KW-0472">Membrane</keyword>
<feature type="transmembrane region" description="Helical" evidence="1">
    <location>
        <begin position="127"/>
        <end position="146"/>
    </location>
</feature>
<dbReference type="Pfam" id="PF11391">
    <property type="entry name" value="DUF2798"/>
    <property type="match status" value="2"/>
</dbReference>
<name>A0A9D2S688_9FIRM</name>
<sequence>MPKTRGQELIYGVLMTFFMVLAMELYNTARRAGELTYAAVPAALWEMRMMFPICFVMGFCLIDRLAPKIAARMARPGVDPPVLVTTVRACVTVAFMCPIMSAWAVLIFQRPGLNFLPAWLQTAACNFPMAFFWQVFFCGPLVRFLFRRLFPGARTA</sequence>
<keyword evidence="1" id="KW-1133">Transmembrane helix</keyword>
<gene>
    <name evidence="2" type="ORF">H9714_08620</name>
</gene>
<comment type="caution">
    <text evidence="2">The sequence shown here is derived from an EMBL/GenBank/DDBJ whole genome shotgun (WGS) entry which is preliminary data.</text>
</comment>